<evidence type="ECO:0000313" key="5">
    <source>
        <dbReference type="EMBL" id="KAL2650427.1"/>
    </source>
</evidence>
<comment type="caution">
    <text evidence="5">The sequence shown here is derived from an EMBL/GenBank/DDBJ whole genome shotgun (WGS) entry which is preliminary data.</text>
</comment>
<organism evidence="5 6">
    <name type="scientific">Riccia fluitans</name>
    <dbReference type="NCBI Taxonomy" id="41844"/>
    <lineage>
        <taxon>Eukaryota</taxon>
        <taxon>Viridiplantae</taxon>
        <taxon>Streptophyta</taxon>
        <taxon>Embryophyta</taxon>
        <taxon>Marchantiophyta</taxon>
        <taxon>Marchantiopsida</taxon>
        <taxon>Marchantiidae</taxon>
        <taxon>Marchantiales</taxon>
        <taxon>Ricciaceae</taxon>
        <taxon>Riccia</taxon>
    </lineage>
</organism>
<keyword evidence="2" id="KW-0812">Transmembrane</keyword>
<keyword evidence="6" id="KW-1185">Reference proteome</keyword>
<evidence type="ECO:0000256" key="2">
    <source>
        <dbReference type="ARBA" id="ARBA00022692"/>
    </source>
</evidence>
<keyword evidence="4" id="KW-0472">Membrane</keyword>
<evidence type="ECO:0000256" key="3">
    <source>
        <dbReference type="ARBA" id="ARBA00022989"/>
    </source>
</evidence>
<evidence type="ECO:0000256" key="1">
    <source>
        <dbReference type="ARBA" id="ARBA00004141"/>
    </source>
</evidence>
<sequence length="139" mass="14493">MDMQDLYERGPPCMSRAVDGFVRIGTAGLAWGGFMGSYDAAKEGHKGAARGLYVAKSVVRNGLGWGFFAGMYLGLNCGVETVRRKSDWMNATIAGAITGGLAAARSGSGVRILQTATLVAAIATAGDYVRPVQYPPTGI</sequence>
<proteinExistence type="predicted"/>
<dbReference type="PANTHER" id="PTHR14110:SF5">
    <property type="entry name" value="OUTER ENVELOPE PORE PROTEIN 16-4, CHLOROPLASTIC"/>
    <property type="match status" value="1"/>
</dbReference>
<dbReference type="PANTHER" id="PTHR14110">
    <property type="entry name" value="MITOCHONDRIAL IMPORT INNER MEMBRANE TRANSLOCASE SUBUNIT TIM22"/>
    <property type="match status" value="1"/>
</dbReference>
<evidence type="ECO:0000256" key="4">
    <source>
        <dbReference type="ARBA" id="ARBA00023136"/>
    </source>
</evidence>
<dbReference type="GO" id="GO:0016020">
    <property type="term" value="C:membrane"/>
    <property type="evidence" value="ECO:0007669"/>
    <property type="project" value="UniProtKB-SubCell"/>
</dbReference>
<gene>
    <name evidence="5" type="ORF">R1flu_018555</name>
</gene>
<dbReference type="Proteomes" id="UP001605036">
    <property type="component" value="Unassembled WGS sequence"/>
</dbReference>
<name>A0ABD1ZGD1_9MARC</name>
<dbReference type="AlphaFoldDB" id="A0ABD1ZGD1"/>
<evidence type="ECO:0000313" key="6">
    <source>
        <dbReference type="Proteomes" id="UP001605036"/>
    </source>
</evidence>
<protein>
    <submittedName>
        <fullName evidence="5">Uncharacterized protein</fullName>
    </submittedName>
</protein>
<reference evidence="5 6" key="1">
    <citation type="submission" date="2024-09" db="EMBL/GenBank/DDBJ databases">
        <title>Chromosome-scale assembly of Riccia fluitans.</title>
        <authorList>
            <person name="Paukszto L."/>
            <person name="Sawicki J."/>
            <person name="Karawczyk K."/>
            <person name="Piernik-Szablinska J."/>
            <person name="Szczecinska M."/>
            <person name="Mazdziarz M."/>
        </authorList>
    </citation>
    <scope>NUCLEOTIDE SEQUENCE [LARGE SCALE GENOMIC DNA]</scope>
    <source>
        <strain evidence="5">Rf_01</strain>
        <tissue evidence="5">Aerial parts of the thallus</tissue>
    </source>
</reference>
<keyword evidence="3" id="KW-1133">Transmembrane helix</keyword>
<dbReference type="EMBL" id="JBHFFA010000001">
    <property type="protein sequence ID" value="KAL2650427.1"/>
    <property type="molecule type" value="Genomic_DNA"/>
</dbReference>
<dbReference type="Pfam" id="PF02466">
    <property type="entry name" value="Tim17"/>
    <property type="match status" value="1"/>
</dbReference>
<dbReference type="InterPro" id="IPR039175">
    <property type="entry name" value="TIM22"/>
</dbReference>
<accession>A0ABD1ZGD1</accession>
<comment type="subcellular location">
    <subcellularLocation>
        <location evidence="1">Membrane</location>
        <topology evidence="1">Multi-pass membrane protein</topology>
    </subcellularLocation>
</comment>